<organism evidence="3">
    <name type="scientific">Culicoides sonorensis</name>
    <name type="common">Biting midge</name>
    <dbReference type="NCBI Taxonomy" id="179676"/>
    <lineage>
        <taxon>Eukaryota</taxon>
        <taxon>Metazoa</taxon>
        <taxon>Ecdysozoa</taxon>
        <taxon>Arthropoda</taxon>
        <taxon>Hexapoda</taxon>
        <taxon>Insecta</taxon>
        <taxon>Pterygota</taxon>
        <taxon>Neoptera</taxon>
        <taxon>Endopterygota</taxon>
        <taxon>Diptera</taxon>
        <taxon>Nematocera</taxon>
        <taxon>Chironomoidea</taxon>
        <taxon>Ceratopogonidae</taxon>
        <taxon>Ceratopogoninae</taxon>
        <taxon>Culicoides</taxon>
        <taxon>Monoculicoides</taxon>
    </lineage>
</organism>
<dbReference type="GO" id="GO:0016491">
    <property type="term" value="F:oxidoreductase activity"/>
    <property type="evidence" value="ECO:0007669"/>
    <property type="project" value="InterPro"/>
</dbReference>
<accession>A0A336KRV0</accession>
<feature type="transmembrane region" description="Helical" evidence="1">
    <location>
        <begin position="60"/>
        <end position="81"/>
    </location>
</feature>
<dbReference type="Pfam" id="PF09995">
    <property type="entry name" value="MPAB_Lcp_cat"/>
    <property type="match status" value="1"/>
</dbReference>
<dbReference type="OMA" id="EQLFKRG"/>
<dbReference type="PANTHER" id="PTHR37159">
    <property type="entry name" value="GH11867P"/>
    <property type="match status" value="1"/>
</dbReference>
<keyword evidence="1" id="KW-1133">Transmembrane helix</keyword>
<evidence type="ECO:0000313" key="4">
    <source>
        <dbReference type="EMBL" id="SSX27552.1"/>
    </source>
</evidence>
<dbReference type="InterPro" id="IPR018713">
    <property type="entry name" value="MPAB/Lcp_cat_dom"/>
</dbReference>
<protein>
    <submittedName>
        <fullName evidence="3">CSON014639 protein</fullName>
    </submittedName>
</protein>
<feature type="transmembrane region" description="Helical" evidence="1">
    <location>
        <begin position="284"/>
        <end position="302"/>
    </location>
</feature>
<feature type="domain" description="ER-bound oxygenase mpaB/mpaB'/Rubber oxygenase catalytic" evidence="2">
    <location>
        <begin position="60"/>
        <end position="194"/>
    </location>
</feature>
<dbReference type="AlphaFoldDB" id="A0A336KRV0"/>
<gene>
    <name evidence="3" type="primary">CSON014639</name>
</gene>
<reference evidence="3" key="1">
    <citation type="submission" date="2018-04" db="EMBL/GenBank/DDBJ databases">
        <authorList>
            <person name="Go L.Y."/>
            <person name="Mitchell J.A."/>
        </authorList>
    </citation>
    <scope>NUCLEOTIDE SEQUENCE</scope>
    <source>
        <tissue evidence="3">Whole organism</tissue>
    </source>
</reference>
<sequence>MKEKSKELDGKEYLDKLLNDAGSIPVDDSPDYEIEVPPFYNEAKFKRAQDFFAENRFACFTNMLTGLLGLLAVPTIFNVLVATDKSSNVLKGYRRYMATIFHTINWFRYELKPGTECWRSIATVRRIHFHSSKKTEKMGVGIISQKDMALTQFAFMGFFVLKTKELGVQYKESDLDAFCHFWRVLGYMLGIKDEYNICDDSFASSQPRLEAIRTQIYRPYIQQTKEDFIKMTKDLIEGFWCFNPNLEYDSFMYWVKYLTGLEEYSYWEPSGQKNIQSMGWYSRAILYLLVVVHCVLINYWIFRVYYNFQILYSEFLIKYFPFLAFYKFGVRPSYVKI</sequence>
<dbReference type="PANTHER" id="PTHR37159:SF1">
    <property type="entry name" value="GH11867P"/>
    <property type="match status" value="1"/>
</dbReference>
<reference evidence="4" key="2">
    <citation type="submission" date="2018-07" db="EMBL/GenBank/DDBJ databases">
        <authorList>
            <person name="Quirk P.G."/>
            <person name="Krulwich T.A."/>
        </authorList>
    </citation>
    <scope>NUCLEOTIDE SEQUENCE</scope>
</reference>
<dbReference type="EMBL" id="UFQS01000842">
    <property type="protein sequence ID" value="SSX07209.1"/>
    <property type="molecule type" value="Genomic_DNA"/>
</dbReference>
<feature type="transmembrane region" description="Helical" evidence="1">
    <location>
        <begin position="308"/>
        <end position="326"/>
    </location>
</feature>
<evidence type="ECO:0000259" key="2">
    <source>
        <dbReference type="Pfam" id="PF09995"/>
    </source>
</evidence>
<evidence type="ECO:0000256" key="1">
    <source>
        <dbReference type="SAM" id="Phobius"/>
    </source>
</evidence>
<name>A0A336KRV0_CULSO</name>
<proteinExistence type="predicted"/>
<dbReference type="EMBL" id="UFQT01000842">
    <property type="protein sequence ID" value="SSX27552.1"/>
    <property type="molecule type" value="Genomic_DNA"/>
</dbReference>
<keyword evidence="1" id="KW-0812">Transmembrane</keyword>
<evidence type="ECO:0000313" key="3">
    <source>
        <dbReference type="EMBL" id="SSX07209.1"/>
    </source>
</evidence>
<keyword evidence="1" id="KW-0472">Membrane</keyword>
<dbReference type="VEuPathDB" id="VectorBase:CSON014639"/>